<organism evidence="2">
    <name type="scientific">Anguilla anguilla</name>
    <name type="common">European freshwater eel</name>
    <name type="synonym">Muraena anguilla</name>
    <dbReference type="NCBI Taxonomy" id="7936"/>
    <lineage>
        <taxon>Eukaryota</taxon>
        <taxon>Metazoa</taxon>
        <taxon>Chordata</taxon>
        <taxon>Craniata</taxon>
        <taxon>Vertebrata</taxon>
        <taxon>Euteleostomi</taxon>
        <taxon>Actinopterygii</taxon>
        <taxon>Neopterygii</taxon>
        <taxon>Teleostei</taxon>
        <taxon>Anguilliformes</taxon>
        <taxon>Anguillidae</taxon>
        <taxon>Anguilla</taxon>
    </lineage>
</organism>
<feature type="transmembrane region" description="Helical" evidence="1">
    <location>
        <begin position="12"/>
        <end position="31"/>
    </location>
</feature>
<name>A0A0E9QEH2_ANGAN</name>
<keyword evidence="1" id="KW-0472">Membrane</keyword>
<reference evidence="2" key="1">
    <citation type="submission" date="2014-11" db="EMBL/GenBank/DDBJ databases">
        <authorList>
            <person name="Amaro Gonzalez C."/>
        </authorList>
    </citation>
    <scope>NUCLEOTIDE SEQUENCE</scope>
</reference>
<proteinExistence type="predicted"/>
<keyword evidence="1" id="KW-0812">Transmembrane</keyword>
<evidence type="ECO:0000256" key="1">
    <source>
        <dbReference type="SAM" id="Phobius"/>
    </source>
</evidence>
<accession>A0A0E9QEH2</accession>
<dbReference type="EMBL" id="GBXM01094064">
    <property type="protein sequence ID" value="JAH14513.1"/>
    <property type="molecule type" value="Transcribed_RNA"/>
</dbReference>
<evidence type="ECO:0000313" key="2">
    <source>
        <dbReference type="EMBL" id="JAH14513.1"/>
    </source>
</evidence>
<keyword evidence="1" id="KW-1133">Transmembrane helix</keyword>
<dbReference type="AlphaFoldDB" id="A0A0E9QEH2"/>
<sequence>MKIRVGFHSSFQSQWVIVTNFMFCLCSVLIISDDR</sequence>
<reference evidence="2" key="2">
    <citation type="journal article" date="2015" name="Fish Shellfish Immunol.">
        <title>Early steps in the European eel (Anguilla anguilla)-Vibrio vulnificus interaction in the gills: Role of the RtxA13 toxin.</title>
        <authorList>
            <person name="Callol A."/>
            <person name="Pajuelo D."/>
            <person name="Ebbesson L."/>
            <person name="Teles M."/>
            <person name="MacKenzie S."/>
            <person name="Amaro C."/>
        </authorList>
    </citation>
    <scope>NUCLEOTIDE SEQUENCE</scope>
</reference>
<protein>
    <submittedName>
        <fullName evidence="2">Uncharacterized protein</fullName>
    </submittedName>
</protein>